<accession>A0A6C0RB64</accession>
<feature type="chain" id="PRO_5025380564" evidence="2">
    <location>
        <begin position="23"/>
        <end position="412"/>
    </location>
</feature>
<dbReference type="PANTHER" id="PTHR11461:SF211">
    <property type="entry name" value="GH10112P-RELATED"/>
    <property type="match status" value="1"/>
</dbReference>
<dbReference type="Gene3D" id="2.30.39.10">
    <property type="entry name" value="Alpha-1-antitrypsin, domain 1"/>
    <property type="match status" value="1"/>
</dbReference>
<name>A0A6C0RB64_9BACT</name>
<keyword evidence="2" id="KW-0732">Signal</keyword>
<dbReference type="SMART" id="SM00093">
    <property type="entry name" value="SERPIN"/>
    <property type="match status" value="1"/>
</dbReference>
<dbReference type="InterPro" id="IPR000215">
    <property type="entry name" value="Serpin_fam"/>
</dbReference>
<evidence type="ECO:0000259" key="3">
    <source>
        <dbReference type="SMART" id="SM00093"/>
    </source>
</evidence>
<dbReference type="KEGG" id="drc:G0Q07_06065"/>
<evidence type="ECO:0000313" key="4">
    <source>
        <dbReference type="EMBL" id="QIA07317.1"/>
    </source>
</evidence>
<proteinExistence type="inferred from homology"/>
<reference evidence="4 5" key="1">
    <citation type="submission" date="2020-02" db="EMBL/GenBank/DDBJ databases">
        <title>Genome sequencing for Draconibacterium sp. strain M1.</title>
        <authorList>
            <person name="Park S.-J."/>
        </authorList>
    </citation>
    <scope>NUCLEOTIDE SEQUENCE [LARGE SCALE GENOMIC DNA]</scope>
    <source>
        <strain evidence="4 5">M1</strain>
    </source>
</reference>
<dbReference type="PROSITE" id="PS00284">
    <property type="entry name" value="SERPIN"/>
    <property type="match status" value="1"/>
</dbReference>
<dbReference type="Gene3D" id="3.30.497.10">
    <property type="entry name" value="Antithrombin, subunit I, domain 2"/>
    <property type="match status" value="1"/>
</dbReference>
<dbReference type="RefSeq" id="WP_163345244.1">
    <property type="nucleotide sequence ID" value="NZ_CP048409.1"/>
</dbReference>
<dbReference type="InterPro" id="IPR042185">
    <property type="entry name" value="Serpin_sf_2"/>
</dbReference>
<feature type="signal peptide" evidence="2">
    <location>
        <begin position="1"/>
        <end position="22"/>
    </location>
</feature>
<organism evidence="4 5">
    <name type="scientific">Draconibacterium halophilum</name>
    <dbReference type="NCBI Taxonomy" id="2706887"/>
    <lineage>
        <taxon>Bacteria</taxon>
        <taxon>Pseudomonadati</taxon>
        <taxon>Bacteroidota</taxon>
        <taxon>Bacteroidia</taxon>
        <taxon>Marinilabiliales</taxon>
        <taxon>Prolixibacteraceae</taxon>
        <taxon>Draconibacterium</taxon>
    </lineage>
</organism>
<dbReference type="PROSITE" id="PS51257">
    <property type="entry name" value="PROKAR_LIPOPROTEIN"/>
    <property type="match status" value="1"/>
</dbReference>
<dbReference type="Pfam" id="PF00079">
    <property type="entry name" value="Serpin"/>
    <property type="match status" value="1"/>
</dbReference>
<gene>
    <name evidence="4" type="ORF">G0Q07_06065</name>
</gene>
<dbReference type="AlphaFoldDB" id="A0A6C0RB64"/>
<dbReference type="InterPro" id="IPR036186">
    <property type="entry name" value="Serpin_sf"/>
</dbReference>
<sequence length="412" mass="46150">MKSSLSLLLLLFLIVVSSCSTTNDDPNPIKTIELDEKSAELIEAENEFGLELFQKIYAEEVESDNIMVSPLSVSLALAMTYNGANGETKTAMEETLKVYGLTPEEINESYKTLVAALQSLDPKVVLEIANAIYYREGFPVEDDFVSINRNYYDAEVEALNFGSPQAVNTINDWVANKTHEKIDKILENISGDHVMFLLNAIYFKGIWQSEFEEDDTEDLPFYLQNGSSIQVPTMQKTESLPYYSNNLFRAVKLAYGAGNYNMFVFLPQEENTVEDIVDELGLDSWKSWMAGFTDTVNIDLKLPRLKYKYEITLNDVLTDMGMGIAFNNGADFTGISKGGNLQIDYVKHKTFIEVNEKGTEAAAVTVVAVIVTSVGPHNMQFNVNRPFLYAITEKDTDAILFMGTVKNPQSEE</sequence>
<evidence type="ECO:0000313" key="5">
    <source>
        <dbReference type="Proteomes" id="UP000474630"/>
    </source>
</evidence>
<keyword evidence="5" id="KW-1185">Reference proteome</keyword>
<comment type="similarity">
    <text evidence="1">Belongs to the serpin family.</text>
</comment>
<evidence type="ECO:0000256" key="1">
    <source>
        <dbReference type="RuleBase" id="RU000411"/>
    </source>
</evidence>
<dbReference type="InterPro" id="IPR042178">
    <property type="entry name" value="Serpin_sf_1"/>
</dbReference>
<dbReference type="GO" id="GO:0005615">
    <property type="term" value="C:extracellular space"/>
    <property type="evidence" value="ECO:0007669"/>
    <property type="project" value="InterPro"/>
</dbReference>
<dbReference type="InterPro" id="IPR023795">
    <property type="entry name" value="Serpin_CS"/>
</dbReference>
<dbReference type="CDD" id="cd19588">
    <property type="entry name" value="serpin_miropin-like"/>
    <property type="match status" value="1"/>
</dbReference>
<dbReference type="GO" id="GO:0004867">
    <property type="term" value="F:serine-type endopeptidase inhibitor activity"/>
    <property type="evidence" value="ECO:0007669"/>
    <property type="project" value="InterPro"/>
</dbReference>
<feature type="domain" description="Serpin" evidence="3">
    <location>
        <begin position="50"/>
        <end position="408"/>
    </location>
</feature>
<protein>
    <submittedName>
        <fullName evidence="4">Serpin family protein</fullName>
    </submittedName>
</protein>
<dbReference type="SUPFAM" id="SSF56574">
    <property type="entry name" value="Serpins"/>
    <property type="match status" value="1"/>
</dbReference>
<evidence type="ECO:0000256" key="2">
    <source>
        <dbReference type="SAM" id="SignalP"/>
    </source>
</evidence>
<dbReference type="PANTHER" id="PTHR11461">
    <property type="entry name" value="SERINE PROTEASE INHIBITOR, SERPIN"/>
    <property type="match status" value="1"/>
</dbReference>
<dbReference type="Proteomes" id="UP000474630">
    <property type="component" value="Chromosome"/>
</dbReference>
<dbReference type="EMBL" id="CP048409">
    <property type="protein sequence ID" value="QIA07317.1"/>
    <property type="molecule type" value="Genomic_DNA"/>
</dbReference>
<dbReference type="InterPro" id="IPR023796">
    <property type="entry name" value="Serpin_dom"/>
</dbReference>